<protein>
    <recommendedName>
        <fullName evidence="1">CobQ/CobB/MinD/ParA nucleotide binding domain-containing protein</fullName>
    </recommendedName>
</protein>
<gene>
    <name evidence="2" type="ORF">MJA45_15930</name>
</gene>
<sequence length="369" mass="41300">MRKLTLGLLDADPDYMGLLTSYIRSSDYAKRLVVKQFTGKQALEQYVNNQGRLDLLFADSRCAAELSPHPAYGVRIEACHHLEGETTLGQALNKYQPLNRLLPQLIAIGAENVSLSEEGTGTANRSRTRILSVYSAVGGAGKTTVACNLAAALGLQGHKVFYLNLEGVGSELIFQSTGDGGGFAKMLYYLKAQPEHASAKLLALKSIDPETKVEFLPPLSHIPEMKEVREEETVRLVEAIVDTGDYDAVVMDLDSIPEDRVQAAFSQSDVILWLLQDDRNHLHKAALLYTELQKAARWKPGALSFILNRYTGRLVNDFSSLPWEISGHFPYVPEWKEVRESKQLKEQPIFREQVMQWYLRYGREEATPS</sequence>
<name>A0AA96L9F5_9BACL</name>
<reference evidence="2 3" key="1">
    <citation type="submission" date="2022-02" db="EMBL/GenBank/DDBJ databases">
        <title>Paenibacillus sp. MBLB1776 Whole Genome Shotgun Sequencing.</title>
        <authorList>
            <person name="Hwang C.Y."/>
            <person name="Cho E.-S."/>
            <person name="Seo M.-J."/>
        </authorList>
    </citation>
    <scope>NUCLEOTIDE SEQUENCE [LARGE SCALE GENOMIC DNA]</scope>
    <source>
        <strain evidence="2 3">MBLB1776</strain>
    </source>
</reference>
<dbReference type="AlphaFoldDB" id="A0AA96L9F5"/>
<dbReference type="EMBL" id="CP130318">
    <property type="protein sequence ID" value="WNQ09135.1"/>
    <property type="molecule type" value="Genomic_DNA"/>
</dbReference>
<organism evidence="2 3">
    <name type="scientific">Paenibacillus aurantius</name>
    <dbReference type="NCBI Taxonomy" id="2918900"/>
    <lineage>
        <taxon>Bacteria</taxon>
        <taxon>Bacillati</taxon>
        <taxon>Bacillota</taxon>
        <taxon>Bacilli</taxon>
        <taxon>Bacillales</taxon>
        <taxon>Paenibacillaceae</taxon>
        <taxon>Paenibacillus</taxon>
    </lineage>
</organism>
<dbReference type="Gene3D" id="3.40.50.10850">
    <property type="entry name" value="Ntrc-like two-domain protein"/>
    <property type="match status" value="1"/>
</dbReference>
<evidence type="ECO:0000259" key="1">
    <source>
        <dbReference type="Pfam" id="PF01656"/>
    </source>
</evidence>
<dbReference type="PANTHER" id="PTHR13696:SF99">
    <property type="entry name" value="COBYRINIC ACID AC-DIAMIDE SYNTHASE"/>
    <property type="match status" value="1"/>
</dbReference>
<dbReference type="InterPro" id="IPR050678">
    <property type="entry name" value="DNA_Partitioning_ATPase"/>
</dbReference>
<dbReference type="Pfam" id="PF01656">
    <property type="entry name" value="CbiA"/>
    <property type="match status" value="1"/>
</dbReference>
<feature type="domain" description="CobQ/CobB/MinD/ParA nucleotide binding" evidence="1">
    <location>
        <begin position="133"/>
        <end position="277"/>
    </location>
</feature>
<dbReference type="InterPro" id="IPR027417">
    <property type="entry name" value="P-loop_NTPase"/>
</dbReference>
<proteinExistence type="predicted"/>
<evidence type="ECO:0000313" key="2">
    <source>
        <dbReference type="EMBL" id="WNQ09135.1"/>
    </source>
</evidence>
<dbReference type="Proteomes" id="UP001305702">
    <property type="component" value="Chromosome"/>
</dbReference>
<dbReference type="SUPFAM" id="SSF52540">
    <property type="entry name" value="P-loop containing nucleoside triphosphate hydrolases"/>
    <property type="match status" value="1"/>
</dbReference>
<accession>A0AA96L9F5</accession>
<evidence type="ECO:0000313" key="3">
    <source>
        <dbReference type="Proteomes" id="UP001305702"/>
    </source>
</evidence>
<dbReference type="PANTHER" id="PTHR13696">
    <property type="entry name" value="P-LOOP CONTAINING NUCLEOSIDE TRIPHOSPHATE HYDROLASE"/>
    <property type="match status" value="1"/>
</dbReference>
<dbReference type="KEGG" id="paun:MJA45_15930"/>
<keyword evidence="3" id="KW-1185">Reference proteome</keyword>
<dbReference type="RefSeq" id="WP_315602903.1">
    <property type="nucleotide sequence ID" value="NZ_CP130318.1"/>
</dbReference>
<dbReference type="InterPro" id="IPR002586">
    <property type="entry name" value="CobQ/CobB/MinD/ParA_Nub-bd_dom"/>
</dbReference>
<dbReference type="Gene3D" id="3.40.50.300">
    <property type="entry name" value="P-loop containing nucleotide triphosphate hydrolases"/>
    <property type="match status" value="1"/>
</dbReference>